<dbReference type="OrthoDB" id="341259at2759"/>
<organism evidence="1 2">
    <name type="scientific">Penicillium alfredii</name>
    <dbReference type="NCBI Taxonomy" id="1506179"/>
    <lineage>
        <taxon>Eukaryota</taxon>
        <taxon>Fungi</taxon>
        <taxon>Dikarya</taxon>
        <taxon>Ascomycota</taxon>
        <taxon>Pezizomycotina</taxon>
        <taxon>Eurotiomycetes</taxon>
        <taxon>Eurotiomycetidae</taxon>
        <taxon>Eurotiales</taxon>
        <taxon>Aspergillaceae</taxon>
        <taxon>Penicillium</taxon>
    </lineage>
</organism>
<dbReference type="EMBL" id="JAPMSZ010000005">
    <property type="protein sequence ID" value="KAJ5101277.1"/>
    <property type="molecule type" value="Genomic_DNA"/>
</dbReference>
<accession>A0A9W9FJG9</accession>
<dbReference type="RefSeq" id="XP_056512108.1">
    <property type="nucleotide sequence ID" value="XM_056654081.1"/>
</dbReference>
<name>A0A9W9FJG9_9EURO</name>
<protein>
    <submittedName>
        <fullName evidence="1">Uncharacterized protein</fullName>
    </submittedName>
</protein>
<gene>
    <name evidence="1" type="ORF">NUU61_003499</name>
</gene>
<keyword evidence="2" id="KW-1185">Reference proteome</keyword>
<comment type="caution">
    <text evidence="1">The sequence shown here is derived from an EMBL/GenBank/DDBJ whole genome shotgun (WGS) entry which is preliminary data.</text>
</comment>
<dbReference type="AlphaFoldDB" id="A0A9W9FJG9"/>
<evidence type="ECO:0000313" key="1">
    <source>
        <dbReference type="EMBL" id="KAJ5101277.1"/>
    </source>
</evidence>
<sequence length="125" mass="14454">MSLKSRAEKPTSVLAVDQLWMWVIDEDVKDGFQWPSSVWSMMEFLLGIVNGPLLRKVPVMGNKQFRESVRQVDEIQTEICRNFMQSVTTRQRLSRQWDVGMEFQLLFGIKKFSDGLNILTALAKA</sequence>
<dbReference type="GeneID" id="81393249"/>
<reference evidence="1" key="1">
    <citation type="submission" date="2022-11" db="EMBL/GenBank/DDBJ databases">
        <authorList>
            <person name="Petersen C."/>
        </authorList>
    </citation>
    <scope>NUCLEOTIDE SEQUENCE</scope>
    <source>
        <strain evidence="1">IBT 34128</strain>
    </source>
</reference>
<proteinExistence type="predicted"/>
<dbReference type="Proteomes" id="UP001141434">
    <property type="component" value="Unassembled WGS sequence"/>
</dbReference>
<evidence type="ECO:0000313" key="2">
    <source>
        <dbReference type="Proteomes" id="UP001141434"/>
    </source>
</evidence>
<reference evidence="1" key="2">
    <citation type="journal article" date="2023" name="IMA Fungus">
        <title>Comparative genomic study of the Penicillium genus elucidates a diverse pangenome and 15 lateral gene transfer events.</title>
        <authorList>
            <person name="Petersen C."/>
            <person name="Sorensen T."/>
            <person name="Nielsen M.R."/>
            <person name="Sondergaard T.E."/>
            <person name="Sorensen J.L."/>
            <person name="Fitzpatrick D.A."/>
            <person name="Frisvad J.C."/>
            <person name="Nielsen K.L."/>
        </authorList>
    </citation>
    <scope>NUCLEOTIDE SEQUENCE</scope>
    <source>
        <strain evidence="1">IBT 34128</strain>
    </source>
</reference>